<dbReference type="GO" id="GO:0032259">
    <property type="term" value="P:methylation"/>
    <property type="evidence" value="ECO:0007669"/>
    <property type="project" value="UniProtKB-KW"/>
</dbReference>
<dbReference type="Gene3D" id="3.40.50.150">
    <property type="entry name" value="Vaccinia Virus protein VP39"/>
    <property type="match status" value="1"/>
</dbReference>
<dbReference type="Proteomes" id="UP001597453">
    <property type="component" value="Unassembled WGS sequence"/>
</dbReference>
<dbReference type="GO" id="GO:0008168">
    <property type="term" value="F:methyltransferase activity"/>
    <property type="evidence" value="ECO:0007669"/>
    <property type="project" value="UniProtKB-KW"/>
</dbReference>
<dbReference type="CDD" id="cd02440">
    <property type="entry name" value="AdoMet_MTases"/>
    <property type="match status" value="1"/>
</dbReference>
<dbReference type="SUPFAM" id="SSF53335">
    <property type="entry name" value="S-adenosyl-L-methionine-dependent methyltransferases"/>
    <property type="match status" value="1"/>
</dbReference>
<protein>
    <submittedName>
        <fullName evidence="2">Class I SAM-dependent methyltransferase</fullName>
        <ecNumber evidence="2">2.1.1.-</ecNumber>
    </submittedName>
</protein>
<keyword evidence="2" id="KW-0489">Methyltransferase</keyword>
<organism evidence="2 3">
    <name type="scientific">Gulosibacter bifidus</name>
    <dbReference type="NCBI Taxonomy" id="272239"/>
    <lineage>
        <taxon>Bacteria</taxon>
        <taxon>Bacillati</taxon>
        <taxon>Actinomycetota</taxon>
        <taxon>Actinomycetes</taxon>
        <taxon>Micrococcales</taxon>
        <taxon>Microbacteriaceae</taxon>
        <taxon>Gulosibacter</taxon>
    </lineage>
</organism>
<reference evidence="3" key="1">
    <citation type="journal article" date="2019" name="Int. J. Syst. Evol. Microbiol.">
        <title>The Global Catalogue of Microorganisms (GCM) 10K type strain sequencing project: providing services to taxonomists for standard genome sequencing and annotation.</title>
        <authorList>
            <consortium name="The Broad Institute Genomics Platform"/>
            <consortium name="The Broad Institute Genome Sequencing Center for Infectious Disease"/>
            <person name="Wu L."/>
            <person name="Ma J."/>
        </authorList>
    </citation>
    <scope>NUCLEOTIDE SEQUENCE [LARGE SCALE GENOMIC DNA]</scope>
    <source>
        <strain evidence="3">TISTR 1511</strain>
    </source>
</reference>
<dbReference type="InterPro" id="IPR013216">
    <property type="entry name" value="Methyltransf_11"/>
</dbReference>
<evidence type="ECO:0000313" key="2">
    <source>
        <dbReference type="EMBL" id="MFD2674207.1"/>
    </source>
</evidence>
<evidence type="ECO:0000259" key="1">
    <source>
        <dbReference type="Pfam" id="PF08241"/>
    </source>
</evidence>
<gene>
    <name evidence="2" type="ORF">ACFSUQ_02685</name>
</gene>
<evidence type="ECO:0000313" key="3">
    <source>
        <dbReference type="Proteomes" id="UP001597453"/>
    </source>
</evidence>
<feature type="domain" description="Methyltransferase type 11" evidence="1">
    <location>
        <begin position="45"/>
        <end position="137"/>
    </location>
</feature>
<accession>A0ABW5RGJ2</accession>
<proteinExistence type="predicted"/>
<keyword evidence="2" id="KW-0808">Transferase</keyword>
<dbReference type="EMBL" id="JBHUNF010000001">
    <property type="protein sequence ID" value="MFD2674207.1"/>
    <property type="molecule type" value="Genomic_DNA"/>
</dbReference>
<comment type="caution">
    <text evidence="2">The sequence shown here is derived from an EMBL/GenBank/DDBJ whole genome shotgun (WGS) entry which is preliminary data.</text>
</comment>
<dbReference type="Pfam" id="PF08241">
    <property type="entry name" value="Methyltransf_11"/>
    <property type="match status" value="1"/>
</dbReference>
<keyword evidence="3" id="KW-1185">Reference proteome</keyword>
<name>A0ABW5RGJ2_9MICO</name>
<dbReference type="EC" id="2.1.1.-" evidence="2"/>
<sequence>MNEMLSTIWCASDYTPTAHRLERVVPQLADRIRSLVPASGTPHLVDIGAGHGELAQLLCDSGYQVTAIEPAFRMRETAAARGIARQATWSDAVGEATGLETGSVEGIVSNFGAFMCRVPEGPAEWARILKPGAPLVFSAWDNTGFLSDMTDRMLAVSGGEAPHLHWREHVHERLGEAFTQVQVDRYEMPWEFDSVEAAIEENETGSPVHAFMMLALGERAGELREALRTCFSEYVDPSTGRVRGTAAYLIVQALRAAA</sequence>
<dbReference type="RefSeq" id="WP_066057688.1">
    <property type="nucleotide sequence ID" value="NZ_JBHUNF010000001.1"/>
</dbReference>
<dbReference type="InterPro" id="IPR029063">
    <property type="entry name" value="SAM-dependent_MTases_sf"/>
</dbReference>